<dbReference type="EMBL" id="SRLO01022875">
    <property type="protein sequence ID" value="TNN22357.1"/>
    <property type="molecule type" value="Genomic_DNA"/>
</dbReference>
<organism evidence="2 3">
    <name type="scientific">Liparis tanakae</name>
    <name type="common">Tanaka's snailfish</name>
    <dbReference type="NCBI Taxonomy" id="230148"/>
    <lineage>
        <taxon>Eukaryota</taxon>
        <taxon>Metazoa</taxon>
        <taxon>Chordata</taxon>
        <taxon>Craniata</taxon>
        <taxon>Vertebrata</taxon>
        <taxon>Euteleostomi</taxon>
        <taxon>Actinopterygii</taxon>
        <taxon>Neopterygii</taxon>
        <taxon>Teleostei</taxon>
        <taxon>Neoteleostei</taxon>
        <taxon>Acanthomorphata</taxon>
        <taxon>Eupercaria</taxon>
        <taxon>Perciformes</taxon>
        <taxon>Cottioidei</taxon>
        <taxon>Cottales</taxon>
        <taxon>Liparidae</taxon>
        <taxon>Liparis</taxon>
    </lineage>
</organism>
<evidence type="ECO:0000256" key="1">
    <source>
        <dbReference type="SAM" id="SignalP"/>
    </source>
</evidence>
<sequence>MRFLWRSLSAAPVCLLHLSVCCTCLCAAPVSPVCVLHLSVCCTCLTCLCAAPVCVLHLSVCCTCLTCRLLLPTAVALLQRPLLAACRLSSSSSARRLSSRALKLRSASSRSDTPTRTVQVHDTYTNTQPVHSQQLLHLQD</sequence>
<gene>
    <name evidence="2" type="ORF">EYF80_067528</name>
</gene>
<protein>
    <submittedName>
        <fullName evidence="2">Uncharacterized protein</fullName>
    </submittedName>
</protein>
<keyword evidence="1" id="KW-0732">Signal</keyword>
<feature type="chain" id="PRO_5021346408" evidence="1">
    <location>
        <begin position="28"/>
        <end position="140"/>
    </location>
</feature>
<evidence type="ECO:0000313" key="3">
    <source>
        <dbReference type="Proteomes" id="UP000314294"/>
    </source>
</evidence>
<proteinExistence type="predicted"/>
<accession>A0A4Z2E0W5</accession>
<evidence type="ECO:0000313" key="2">
    <source>
        <dbReference type="EMBL" id="TNN22357.1"/>
    </source>
</evidence>
<comment type="caution">
    <text evidence="2">The sequence shown here is derived from an EMBL/GenBank/DDBJ whole genome shotgun (WGS) entry which is preliminary data.</text>
</comment>
<dbReference type="Proteomes" id="UP000314294">
    <property type="component" value="Unassembled WGS sequence"/>
</dbReference>
<keyword evidence="3" id="KW-1185">Reference proteome</keyword>
<reference evidence="2 3" key="1">
    <citation type="submission" date="2019-03" db="EMBL/GenBank/DDBJ databases">
        <title>First draft genome of Liparis tanakae, snailfish: a comprehensive survey of snailfish specific genes.</title>
        <authorList>
            <person name="Kim W."/>
            <person name="Song I."/>
            <person name="Jeong J.-H."/>
            <person name="Kim D."/>
            <person name="Kim S."/>
            <person name="Ryu S."/>
            <person name="Song J.Y."/>
            <person name="Lee S.K."/>
        </authorList>
    </citation>
    <scope>NUCLEOTIDE SEQUENCE [LARGE SCALE GENOMIC DNA]</scope>
    <source>
        <tissue evidence="2">Muscle</tissue>
    </source>
</reference>
<feature type="signal peptide" evidence="1">
    <location>
        <begin position="1"/>
        <end position="27"/>
    </location>
</feature>
<dbReference type="AlphaFoldDB" id="A0A4Z2E0W5"/>
<name>A0A4Z2E0W5_9TELE</name>